<keyword evidence="1" id="KW-0472">Membrane</keyword>
<dbReference type="Pfam" id="PF08305">
    <property type="entry name" value="NPCBM"/>
    <property type="match status" value="1"/>
</dbReference>
<dbReference type="STRING" id="1618480.US11_C0005G0003"/>
<feature type="transmembrane region" description="Helical" evidence="1">
    <location>
        <begin position="326"/>
        <end position="345"/>
    </location>
</feature>
<accession>A0A0G0E807</accession>
<feature type="transmembrane region" description="Helical" evidence="1">
    <location>
        <begin position="164"/>
        <end position="192"/>
    </location>
</feature>
<feature type="transmembrane region" description="Helical" evidence="1">
    <location>
        <begin position="301"/>
        <end position="319"/>
    </location>
</feature>
<comment type="caution">
    <text evidence="3">The sequence shown here is derived from an EMBL/GenBank/DDBJ whole genome shotgun (WGS) entry which is preliminary data.</text>
</comment>
<dbReference type="EMBL" id="LBRS01000005">
    <property type="protein sequence ID" value="KKQ01647.1"/>
    <property type="molecule type" value="Genomic_DNA"/>
</dbReference>
<organism evidence="3 4">
    <name type="scientific">Candidatus Roizmanbacteria bacterium GW2011_GWA2_36_23</name>
    <dbReference type="NCBI Taxonomy" id="1618480"/>
    <lineage>
        <taxon>Bacteria</taxon>
        <taxon>Candidatus Roizmaniibacteriota</taxon>
    </lineage>
</organism>
<feature type="transmembrane region" description="Helical" evidence="1">
    <location>
        <begin position="228"/>
        <end position="247"/>
    </location>
</feature>
<feature type="transmembrane region" description="Helical" evidence="1">
    <location>
        <begin position="374"/>
        <end position="393"/>
    </location>
</feature>
<feature type="domain" description="Glycosyl hydrolase family 98 putative carbohydrate-binding module" evidence="2">
    <location>
        <begin position="464"/>
        <end position="610"/>
    </location>
</feature>
<dbReference type="InterPro" id="IPR013222">
    <property type="entry name" value="Glyco_hyd_98_carb-bd"/>
</dbReference>
<name>A0A0G0E807_9BACT</name>
<dbReference type="InterPro" id="IPR008979">
    <property type="entry name" value="Galactose-bd-like_sf"/>
</dbReference>
<evidence type="ECO:0000313" key="4">
    <source>
        <dbReference type="Proteomes" id="UP000034344"/>
    </source>
</evidence>
<dbReference type="InterPro" id="IPR038637">
    <property type="entry name" value="NPCBM_sf"/>
</dbReference>
<feature type="transmembrane region" description="Helical" evidence="1">
    <location>
        <begin position="445"/>
        <end position="464"/>
    </location>
</feature>
<feature type="transmembrane region" description="Helical" evidence="1">
    <location>
        <begin position="351"/>
        <end position="367"/>
    </location>
</feature>
<feature type="transmembrane region" description="Helical" evidence="1">
    <location>
        <begin position="263"/>
        <end position="281"/>
    </location>
</feature>
<feature type="transmembrane region" description="Helical" evidence="1">
    <location>
        <begin position="85"/>
        <end position="113"/>
    </location>
</feature>
<sequence>MFYILIALGFILRIILIPLPGFRADMAFWKGWGLAVADKGVLWLVKNTNYNYPPGFAYVLTLINKIYSFFLDPYNTNQYFSDTNLLYLFLIKIITIISDIVIVILIIKIIDLIKNSKLKIQNDNSKFKIIKDRFILLGKIAVLLYFLNPASIYDGVIWGQVDQFGLMLFLLSIYLLLIGRLNLAAVVFVVSCMMKFQNIIFIPLFYLYIFATHFHLRGVKEAVGRLGMSLGISFFTFLVIAFPFWVYKEGAALIRLLTINSDWFPYYSLNAFNFWWIASGLSGMQVIDKELVLGVLNAKQISLYLFIFGYFIACILLFFSKKEDLFKKFILSLSVVVFSFFHLLTQSHERYLFPLVALLPIYLVFLHKTERIKFFIFYSLFSILFFFNMYVSMFYNYPDQTIWPFTNSATSTITLLISVLQIIVFIYFMLVYVAKELKGKFHYPLALAALLLLVVAAKNFNYWLKKPISLLTLQPVHMAQEYLLPTYNKNLNSFFSPANFDRLSSNYFFYSKGIASHADSTIIYGLNGKFSRFKTDYGLDTEAGIGAEVYFIIEGDGRELFKSRVMKKFDRPLTADVDLKGVKNLGLKIVKAGQTNTGGHADWLDPILIK</sequence>
<keyword evidence="1" id="KW-1133">Transmembrane helix</keyword>
<evidence type="ECO:0000313" key="3">
    <source>
        <dbReference type="EMBL" id="KKQ01647.1"/>
    </source>
</evidence>
<dbReference type="SUPFAM" id="SSF49785">
    <property type="entry name" value="Galactose-binding domain-like"/>
    <property type="match status" value="1"/>
</dbReference>
<evidence type="ECO:0000256" key="1">
    <source>
        <dbReference type="SAM" id="Phobius"/>
    </source>
</evidence>
<dbReference type="AlphaFoldDB" id="A0A0G0E807"/>
<gene>
    <name evidence="3" type="ORF">US11_C0005G0003</name>
</gene>
<feature type="transmembrane region" description="Helical" evidence="1">
    <location>
        <begin position="413"/>
        <end position="433"/>
    </location>
</feature>
<feature type="transmembrane region" description="Helical" evidence="1">
    <location>
        <begin position="199"/>
        <end position="216"/>
    </location>
</feature>
<evidence type="ECO:0000259" key="2">
    <source>
        <dbReference type="SMART" id="SM00776"/>
    </source>
</evidence>
<reference evidence="3 4" key="1">
    <citation type="journal article" date="2015" name="Nature">
        <title>rRNA introns, odd ribosomes, and small enigmatic genomes across a large radiation of phyla.</title>
        <authorList>
            <person name="Brown C.T."/>
            <person name="Hug L.A."/>
            <person name="Thomas B.C."/>
            <person name="Sharon I."/>
            <person name="Castelle C.J."/>
            <person name="Singh A."/>
            <person name="Wilkins M.J."/>
            <person name="Williams K.H."/>
            <person name="Banfield J.F."/>
        </authorList>
    </citation>
    <scope>NUCLEOTIDE SEQUENCE [LARGE SCALE GENOMIC DNA]</scope>
</reference>
<dbReference type="SMART" id="SM00776">
    <property type="entry name" value="NPCBM"/>
    <property type="match status" value="1"/>
</dbReference>
<keyword evidence="1" id="KW-0812">Transmembrane</keyword>
<dbReference type="Proteomes" id="UP000034344">
    <property type="component" value="Unassembled WGS sequence"/>
</dbReference>
<dbReference type="Gene3D" id="2.60.120.1060">
    <property type="entry name" value="NPCBM/NEW2 domain"/>
    <property type="match status" value="1"/>
</dbReference>
<proteinExistence type="predicted"/>
<protein>
    <recommendedName>
        <fullName evidence="2">Glycosyl hydrolase family 98 putative carbohydrate-binding module domain-containing protein</fullName>
    </recommendedName>
</protein>
<feature type="transmembrane region" description="Helical" evidence="1">
    <location>
        <begin position="134"/>
        <end position="152"/>
    </location>
</feature>